<sequence length="107" mass="12315">MKRKRDFERRKDHRKQLDKATALAIAVEEGLPLAESVRGVPYSSTPVSISRVEIGWLVQFAPTSHIDADGRKVFNVQYIVDDRDRRLHPVGTFGARRIVEEILYRRG</sequence>
<gene>
    <name evidence="1" type="ORF">Pla22_47460</name>
</gene>
<protein>
    <submittedName>
        <fullName evidence="1">Uncharacterized protein</fullName>
    </submittedName>
</protein>
<comment type="caution">
    <text evidence="1">The sequence shown here is derived from an EMBL/GenBank/DDBJ whole genome shotgun (WGS) entry which is preliminary data.</text>
</comment>
<dbReference type="EMBL" id="SJPI01000003">
    <property type="protein sequence ID" value="TWT49549.1"/>
    <property type="molecule type" value="Genomic_DNA"/>
</dbReference>
<accession>A0A5C5WHG7</accession>
<dbReference type="Proteomes" id="UP000316598">
    <property type="component" value="Unassembled WGS sequence"/>
</dbReference>
<evidence type="ECO:0000313" key="1">
    <source>
        <dbReference type="EMBL" id="TWT49549.1"/>
    </source>
</evidence>
<dbReference type="AlphaFoldDB" id="A0A5C5WHG7"/>
<proteinExistence type="predicted"/>
<evidence type="ECO:0000313" key="2">
    <source>
        <dbReference type="Proteomes" id="UP000316598"/>
    </source>
</evidence>
<dbReference type="OrthoDB" id="9886512at2"/>
<keyword evidence="2" id="KW-1185">Reference proteome</keyword>
<dbReference type="RefSeq" id="WP_146517040.1">
    <property type="nucleotide sequence ID" value="NZ_SJPI01000003.1"/>
</dbReference>
<reference evidence="1 2" key="1">
    <citation type="submission" date="2019-02" db="EMBL/GenBank/DDBJ databases">
        <title>Deep-cultivation of Planctomycetes and their phenomic and genomic characterization uncovers novel biology.</title>
        <authorList>
            <person name="Wiegand S."/>
            <person name="Jogler M."/>
            <person name="Boedeker C."/>
            <person name="Pinto D."/>
            <person name="Vollmers J."/>
            <person name="Rivas-Marin E."/>
            <person name="Kohn T."/>
            <person name="Peeters S.H."/>
            <person name="Heuer A."/>
            <person name="Rast P."/>
            <person name="Oberbeckmann S."/>
            <person name="Bunk B."/>
            <person name="Jeske O."/>
            <person name="Meyerdierks A."/>
            <person name="Storesund J.E."/>
            <person name="Kallscheuer N."/>
            <person name="Luecker S."/>
            <person name="Lage O.M."/>
            <person name="Pohl T."/>
            <person name="Merkel B.J."/>
            <person name="Hornburger P."/>
            <person name="Mueller R.-W."/>
            <person name="Bruemmer F."/>
            <person name="Labrenz M."/>
            <person name="Spormann A.M."/>
            <person name="Op Den Camp H."/>
            <person name="Overmann J."/>
            <person name="Amann R."/>
            <person name="Jetten M.S.M."/>
            <person name="Mascher T."/>
            <person name="Medema M.H."/>
            <person name="Devos D.P."/>
            <person name="Kaster A.-K."/>
            <person name="Ovreas L."/>
            <person name="Rohde M."/>
            <person name="Galperin M.Y."/>
            <person name="Jogler C."/>
        </authorList>
    </citation>
    <scope>NUCLEOTIDE SEQUENCE [LARGE SCALE GENOMIC DNA]</scope>
    <source>
        <strain evidence="1 2">Pla22</strain>
    </source>
</reference>
<organism evidence="1 2">
    <name type="scientific">Rubripirellula amarantea</name>
    <dbReference type="NCBI Taxonomy" id="2527999"/>
    <lineage>
        <taxon>Bacteria</taxon>
        <taxon>Pseudomonadati</taxon>
        <taxon>Planctomycetota</taxon>
        <taxon>Planctomycetia</taxon>
        <taxon>Pirellulales</taxon>
        <taxon>Pirellulaceae</taxon>
        <taxon>Rubripirellula</taxon>
    </lineage>
</organism>
<name>A0A5C5WHG7_9BACT</name>